<reference evidence="8 9" key="1">
    <citation type="submission" date="2015-04" db="EMBL/GenBank/DDBJ databases">
        <title>The draft genome sequence of Fusarium langsethiae, a T-2/HT-2 mycotoxin producer.</title>
        <authorList>
            <person name="Lysoe E."/>
            <person name="Divon H.H."/>
            <person name="Terzi V."/>
            <person name="Orru L."/>
            <person name="Lamontanara A."/>
            <person name="Kolseth A.-K."/>
            <person name="Frandsen R.J."/>
            <person name="Nielsen K."/>
            <person name="Thrane U."/>
        </authorList>
    </citation>
    <scope>NUCLEOTIDE SEQUENCE [LARGE SCALE GENOMIC DNA]</scope>
    <source>
        <strain evidence="8 9">Fl201059</strain>
    </source>
</reference>
<sequence length="502" mass="57167">MSWFNSILLWAAICAISALVYSATYNAFFHPFSRVPGPRINSISRFPWIRDWLSGNLHKSVKQMHEKYGEVVRIAPDELSFISPGAWNDIYGIKSGKSFVRDPKWYANLTEGQDDIIVANETKHAHFRKIFSPFFSDKSIRQNEPVIRGNIDLLVERLKDHIKGTDGVADMVKWYNWTTFDIIGDLLYGEPFDCLKNAEYHPWLAVVLQNIRLSSYIALMERYSFLKKLVMAMLPQNLLEKRNMHLDVIRDKCRRHDGKGTDHSIVGSIDPANASLTKGELEANLALMTMAGSETSATTMSAATYYLATNETAASKVAEEIRSAFKGELDISWTAVQKLPYLNAVIKETLRLYPPTPVGLPRRVISKGETVSGHFIPKDMVVYITQYSAYRSQSNFREPDKFRPERWLDDPAFKGDNLDAVQPFITGPYSCIGKSLAYMEVSLVLARMLWNFDWQAGEKDLSFEDEKVYALWQKSTLNIRFTSPSKATGIRAPLVRLDQTQE</sequence>
<dbReference type="GO" id="GO:0016705">
    <property type="term" value="F:oxidoreductase activity, acting on paired donors, with incorporation or reduction of molecular oxygen"/>
    <property type="evidence" value="ECO:0007669"/>
    <property type="project" value="InterPro"/>
</dbReference>
<keyword evidence="4 6" id="KW-0479">Metal-binding</keyword>
<evidence type="ECO:0000256" key="5">
    <source>
        <dbReference type="ARBA" id="ARBA00023004"/>
    </source>
</evidence>
<organism evidence="8 9">
    <name type="scientific">Fusarium langsethiae</name>
    <dbReference type="NCBI Taxonomy" id="179993"/>
    <lineage>
        <taxon>Eukaryota</taxon>
        <taxon>Fungi</taxon>
        <taxon>Dikarya</taxon>
        <taxon>Ascomycota</taxon>
        <taxon>Pezizomycotina</taxon>
        <taxon>Sordariomycetes</taxon>
        <taxon>Hypocreomycetidae</taxon>
        <taxon>Hypocreales</taxon>
        <taxon>Nectriaceae</taxon>
        <taxon>Fusarium</taxon>
    </lineage>
</organism>
<dbReference type="GO" id="GO:0005506">
    <property type="term" value="F:iron ion binding"/>
    <property type="evidence" value="ECO:0007669"/>
    <property type="project" value="InterPro"/>
</dbReference>
<gene>
    <name evidence="8" type="ORF">FLAG1_10035</name>
</gene>
<comment type="similarity">
    <text evidence="2">Belongs to the cytochrome P450 family.</text>
</comment>
<feature type="chain" id="PRO_5005835045" evidence="7">
    <location>
        <begin position="23"/>
        <end position="502"/>
    </location>
</feature>
<name>A0A0M9EPC2_FUSLA</name>
<dbReference type="PANTHER" id="PTHR24305">
    <property type="entry name" value="CYTOCHROME P450"/>
    <property type="match status" value="1"/>
</dbReference>
<evidence type="ECO:0000256" key="1">
    <source>
        <dbReference type="ARBA" id="ARBA00001971"/>
    </source>
</evidence>
<comment type="caution">
    <text evidence="8">The sequence shown here is derived from an EMBL/GenBank/DDBJ whole genome shotgun (WGS) entry which is preliminary data.</text>
</comment>
<evidence type="ECO:0000256" key="3">
    <source>
        <dbReference type="ARBA" id="ARBA00022617"/>
    </source>
</evidence>
<protein>
    <submittedName>
        <fullName evidence="8">Cytochrome p450</fullName>
    </submittedName>
</protein>
<evidence type="ECO:0000313" key="8">
    <source>
        <dbReference type="EMBL" id="KPA37158.1"/>
    </source>
</evidence>
<keyword evidence="3 6" id="KW-0349">Heme</keyword>
<proteinExistence type="inferred from homology"/>
<dbReference type="InterPro" id="IPR002401">
    <property type="entry name" value="Cyt_P450_E_grp-I"/>
</dbReference>
<feature type="binding site" description="axial binding residue" evidence="6">
    <location>
        <position position="431"/>
    </location>
    <ligand>
        <name>heme</name>
        <dbReference type="ChEBI" id="CHEBI:30413"/>
    </ligand>
    <ligandPart>
        <name>Fe</name>
        <dbReference type="ChEBI" id="CHEBI:18248"/>
    </ligandPart>
</feature>
<keyword evidence="5 6" id="KW-0408">Iron</keyword>
<keyword evidence="9" id="KW-1185">Reference proteome</keyword>
<evidence type="ECO:0000313" key="9">
    <source>
        <dbReference type="Proteomes" id="UP000037904"/>
    </source>
</evidence>
<dbReference type="InterPro" id="IPR036396">
    <property type="entry name" value="Cyt_P450_sf"/>
</dbReference>
<evidence type="ECO:0000256" key="7">
    <source>
        <dbReference type="SAM" id="SignalP"/>
    </source>
</evidence>
<dbReference type="AlphaFoldDB" id="A0A0M9EPC2"/>
<dbReference type="GO" id="GO:0004497">
    <property type="term" value="F:monooxygenase activity"/>
    <property type="evidence" value="ECO:0007669"/>
    <property type="project" value="InterPro"/>
</dbReference>
<dbReference type="EMBL" id="JXCE01000464">
    <property type="protein sequence ID" value="KPA37158.1"/>
    <property type="molecule type" value="Genomic_DNA"/>
</dbReference>
<comment type="cofactor">
    <cofactor evidence="1 6">
        <name>heme</name>
        <dbReference type="ChEBI" id="CHEBI:30413"/>
    </cofactor>
</comment>
<dbReference type="InterPro" id="IPR050121">
    <property type="entry name" value="Cytochrome_P450_monoxygenase"/>
</dbReference>
<dbReference type="Pfam" id="PF00067">
    <property type="entry name" value="p450"/>
    <property type="match status" value="1"/>
</dbReference>
<dbReference type="OrthoDB" id="1470350at2759"/>
<dbReference type="PRINTS" id="PR00463">
    <property type="entry name" value="EP450I"/>
</dbReference>
<dbReference type="Proteomes" id="UP000037904">
    <property type="component" value="Unassembled WGS sequence"/>
</dbReference>
<dbReference type="PRINTS" id="PR00385">
    <property type="entry name" value="P450"/>
</dbReference>
<dbReference type="Gene3D" id="1.10.630.10">
    <property type="entry name" value="Cytochrome P450"/>
    <property type="match status" value="1"/>
</dbReference>
<dbReference type="GO" id="GO:0020037">
    <property type="term" value="F:heme binding"/>
    <property type="evidence" value="ECO:0007669"/>
    <property type="project" value="InterPro"/>
</dbReference>
<evidence type="ECO:0000256" key="6">
    <source>
        <dbReference type="PIRSR" id="PIRSR602401-1"/>
    </source>
</evidence>
<accession>A0A0M9EPC2</accession>
<evidence type="ECO:0000256" key="4">
    <source>
        <dbReference type="ARBA" id="ARBA00022723"/>
    </source>
</evidence>
<evidence type="ECO:0000256" key="2">
    <source>
        <dbReference type="ARBA" id="ARBA00010617"/>
    </source>
</evidence>
<dbReference type="PANTHER" id="PTHR24305:SF210">
    <property type="entry name" value="CYTOCHROME P450 MONOOXYGENASE ASQL-RELATED"/>
    <property type="match status" value="1"/>
</dbReference>
<keyword evidence="7" id="KW-0732">Signal</keyword>
<dbReference type="InterPro" id="IPR001128">
    <property type="entry name" value="Cyt_P450"/>
</dbReference>
<feature type="signal peptide" evidence="7">
    <location>
        <begin position="1"/>
        <end position="22"/>
    </location>
</feature>
<dbReference type="CDD" id="cd11058">
    <property type="entry name" value="CYP60B-like"/>
    <property type="match status" value="1"/>
</dbReference>
<dbReference type="SUPFAM" id="SSF48264">
    <property type="entry name" value="Cytochrome P450"/>
    <property type="match status" value="1"/>
</dbReference>